<dbReference type="InterPro" id="IPR000642">
    <property type="entry name" value="Peptidase_M41"/>
</dbReference>
<comment type="cofactor">
    <cofactor evidence="15">
        <name>Zn(2+)</name>
        <dbReference type="ChEBI" id="CHEBI:29105"/>
    </cofactor>
    <text evidence="15">Binds 1 zinc ion per subunit.</text>
</comment>
<evidence type="ECO:0000256" key="11">
    <source>
        <dbReference type="ARBA" id="ARBA00022989"/>
    </source>
</evidence>
<dbReference type="InterPro" id="IPR005936">
    <property type="entry name" value="FtsH"/>
</dbReference>
<feature type="binding site" evidence="15">
    <location>
        <position position="509"/>
    </location>
    <ligand>
        <name>Zn(2+)</name>
        <dbReference type="ChEBI" id="CHEBI:29105"/>
        <note>catalytic</note>
    </ligand>
</feature>
<dbReference type="FunFam" id="1.20.58.760:FF:000001">
    <property type="entry name" value="ATP-dependent zinc metalloprotease FtsH"/>
    <property type="match status" value="1"/>
</dbReference>
<comment type="function">
    <text evidence="15">Acts as a processive, ATP-dependent zinc metallopeptidase for both cytoplasmic and membrane proteins. Plays a role in the quality control of integral membrane proteins.</text>
</comment>
<reference evidence="18" key="1">
    <citation type="journal article" date="2021" name="PeerJ">
        <title>Extensive microbial diversity within the chicken gut microbiome revealed by metagenomics and culture.</title>
        <authorList>
            <person name="Gilroy R."/>
            <person name="Ravi A."/>
            <person name="Getino M."/>
            <person name="Pursley I."/>
            <person name="Horton D.L."/>
            <person name="Alikhan N.F."/>
            <person name="Baker D."/>
            <person name="Gharbi K."/>
            <person name="Hall N."/>
            <person name="Watson M."/>
            <person name="Adriaenssens E.M."/>
            <person name="Foster-Nyarko E."/>
            <person name="Jarju S."/>
            <person name="Secka A."/>
            <person name="Antonio M."/>
            <person name="Oren A."/>
            <person name="Chaudhuri R.R."/>
            <person name="La Ragione R."/>
            <person name="Hildebrand F."/>
            <person name="Pallen M.J."/>
        </authorList>
    </citation>
    <scope>NUCLEOTIDE SEQUENCE</scope>
    <source>
        <strain evidence="18">3436</strain>
    </source>
</reference>
<accession>A0A9D2JG70</accession>
<keyword evidence="6 15" id="KW-0479">Metal-binding</keyword>
<name>A0A9D2JG70_9FIRM</name>
<comment type="similarity">
    <text evidence="16">Belongs to the AAA ATPase family.</text>
</comment>
<dbReference type="Gene3D" id="1.20.58.760">
    <property type="entry name" value="Peptidase M41"/>
    <property type="match status" value="1"/>
</dbReference>
<feature type="domain" description="AAA+ ATPase" evidence="17">
    <location>
        <begin position="201"/>
        <end position="341"/>
    </location>
</feature>
<dbReference type="InterPro" id="IPR037219">
    <property type="entry name" value="Peptidase_M41-like"/>
</dbReference>
<dbReference type="InterPro" id="IPR003960">
    <property type="entry name" value="ATPase_AAA_CS"/>
</dbReference>
<dbReference type="GO" id="GO:0004222">
    <property type="term" value="F:metalloendopeptidase activity"/>
    <property type="evidence" value="ECO:0007669"/>
    <property type="project" value="InterPro"/>
</dbReference>
<dbReference type="Pfam" id="PF17862">
    <property type="entry name" value="AAA_lid_3"/>
    <property type="match status" value="1"/>
</dbReference>
<dbReference type="PANTHER" id="PTHR23076">
    <property type="entry name" value="METALLOPROTEASE M41 FTSH"/>
    <property type="match status" value="1"/>
</dbReference>
<dbReference type="HAMAP" id="MF_01458">
    <property type="entry name" value="FtsH"/>
    <property type="match status" value="1"/>
</dbReference>
<comment type="similarity">
    <text evidence="14 15">In the central section; belongs to the AAA ATPase family.</text>
</comment>
<evidence type="ECO:0000256" key="9">
    <source>
        <dbReference type="ARBA" id="ARBA00022833"/>
    </source>
</evidence>
<evidence type="ECO:0000313" key="18">
    <source>
        <dbReference type="EMBL" id="HIZ49355.1"/>
    </source>
</evidence>
<evidence type="ECO:0000256" key="5">
    <source>
        <dbReference type="ARBA" id="ARBA00022692"/>
    </source>
</evidence>
<organism evidence="18 19">
    <name type="scientific">Candidatus Gemmiger excrementavium</name>
    <dbReference type="NCBI Taxonomy" id="2838608"/>
    <lineage>
        <taxon>Bacteria</taxon>
        <taxon>Bacillati</taxon>
        <taxon>Bacillota</taxon>
        <taxon>Clostridia</taxon>
        <taxon>Eubacteriales</taxon>
        <taxon>Gemmiger</taxon>
    </lineage>
</organism>
<keyword evidence="12 15" id="KW-0482">Metalloprotease</keyword>
<dbReference type="GO" id="GO:0030163">
    <property type="term" value="P:protein catabolic process"/>
    <property type="evidence" value="ECO:0007669"/>
    <property type="project" value="UniProtKB-UniRule"/>
</dbReference>
<dbReference type="FunFam" id="3.40.50.300:FF:000001">
    <property type="entry name" value="ATP-dependent zinc metalloprotease FtsH"/>
    <property type="match status" value="1"/>
</dbReference>
<evidence type="ECO:0000256" key="2">
    <source>
        <dbReference type="ARBA" id="ARBA00010044"/>
    </source>
</evidence>
<feature type="active site" evidence="15">
    <location>
        <position position="433"/>
    </location>
</feature>
<dbReference type="GO" id="GO:0005524">
    <property type="term" value="F:ATP binding"/>
    <property type="evidence" value="ECO:0007669"/>
    <property type="project" value="UniProtKB-UniRule"/>
</dbReference>
<reference evidence="18" key="2">
    <citation type="submission" date="2021-04" db="EMBL/GenBank/DDBJ databases">
        <authorList>
            <person name="Gilroy R."/>
        </authorList>
    </citation>
    <scope>NUCLEOTIDE SEQUENCE</scope>
    <source>
        <strain evidence="18">3436</strain>
    </source>
</reference>
<feature type="transmembrane region" description="Helical" evidence="15">
    <location>
        <begin position="15"/>
        <end position="37"/>
    </location>
</feature>
<gene>
    <name evidence="15 18" type="primary">ftsH</name>
    <name evidence="18" type="ORF">H9810_11610</name>
</gene>
<dbReference type="SMART" id="SM00382">
    <property type="entry name" value="AAA"/>
    <property type="match status" value="1"/>
</dbReference>
<sequence length="626" mass="68517">MKETTPPKDPKKKLWIGYAIVIALLLISNFFLLPAMMQSGVKSVNYSTFLQMLEDKQLSTVQLEDQEIYFVDKEENAYKTNAIAQDGDLVNRLEDADVEFGTVYQNPTIWDSLLSLVLTFLPVLLLFWLANRMLAKRMQGMGGANSMFFGGKSGAKQYVVDDKTGIKFQDVAGEDEAKESLQEIVDFLHNPKKYEDIGAKMPKGVLLVGPPGTGKTLLARAVAGEAGVPFFSIAGSEFVEMFVGMGASKVRDLFKQAGEKAPCIVFIDEIDTIGKKRDGAGNLGGNDEREQTLNQLLTEMDGFDATKGVVILAATNRPESLDPALTRPGRFDRRVPVELPDLKGRESILRLHAKKVKLGPDCDFAVVSRMTPGASGAELANIVNEAALCAVRHHRKAVTQFDLQEAVDTILAGAQKKNKILNDKEKCIVAYHEVGHALVAALQTHSAPVQKITIVPRTSGALGFTMQVDEGDHTLMTREEILNKIATFTGGRAAEELIFHSVTTGASNDIEQATKLARALVTRYGMTDDFDMVALETVNNAYLGGDTSLACSERTASQVDAKVVEIVKEAHRKALKLLADNKRKLDEIAQYLYEKETISGEEFMRILNAQPQLPASAPSDSTKQSQ</sequence>
<dbReference type="Pfam" id="PF06480">
    <property type="entry name" value="FtsH_ext"/>
    <property type="match status" value="1"/>
</dbReference>
<feature type="binding site" evidence="15">
    <location>
        <begin position="209"/>
        <end position="216"/>
    </location>
    <ligand>
        <name>ATP</name>
        <dbReference type="ChEBI" id="CHEBI:30616"/>
    </ligand>
</feature>
<dbReference type="PROSITE" id="PS00674">
    <property type="entry name" value="AAA"/>
    <property type="match status" value="1"/>
</dbReference>
<dbReference type="GO" id="GO:0016887">
    <property type="term" value="F:ATP hydrolysis activity"/>
    <property type="evidence" value="ECO:0007669"/>
    <property type="project" value="UniProtKB-UniRule"/>
</dbReference>
<dbReference type="CDD" id="cd19501">
    <property type="entry name" value="RecA-like_FtsH"/>
    <property type="match status" value="1"/>
</dbReference>
<evidence type="ECO:0000256" key="10">
    <source>
        <dbReference type="ARBA" id="ARBA00022840"/>
    </source>
</evidence>
<keyword evidence="10 15" id="KW-0067">ATP-binding</keyword>
<proteinExistence type="inferred from homology"/>
<evidence type="ECO:0000256" key="4">
    <source>
        <dbReference type="ARBA" id="ARBA00022670"/>
    </source>
</evidence>
<dbReference type="EMBL" id="DXBO01000174">
    <property type="protein sequence ID" value="HIZ49355.1"/>
    <property type="molecule type" value="Genomic_DNA"/>
</dbReference>
<dbReference type="Pfam" id="PF00004">
    <property type="entry name" value="AAA"/>
    <property type="match status" value="1"/>
</dbReference>
<evidence type="ECO:0000256" key="3">
    <source>
        <dbReference type="ARBA" id="ARBA00022475"/>
    </source>
</evidence>
<comment type="subcellular location">
    <subcellularLocation>
        <location evidence="15">Cell membrane</location>
        <topology evidence="15">Multi-pass membrane protein</topology>
        <orientation evidence="15">Cytoplasmic side</orientation>
    </subcellularLocation>
    <subcellularLocation>
        <location evidence="1">Membrane</location>
    </subcellularLocation>
</comment>
<comment type="caution">
    <text evidence="18">The sequence shown here is derived from an EMBL/GenBank/DDBJ whole genome shotgun (WGS) entry which is preliminary data.</text>
</comment>
<keyword evidence="8 15" id="KW-0378">Hydrolase</keyword>
<comment type="subunit">
    <text evidence="15">Homohexamer.</text>
</comment>
<dbReference type="Pfam" id="PF01434">
    <property type="entry name" value="Peptidase_M41"/>
    <property type="match status" value="1"/>
</dbReference>
<dbReference type="InterPro" id="IPR003959">
    <property type="entry name" value="ATPase_AAA_core"/>
</dbReference>
<evidence type="ECO:0000256" key="13">
    <source>
        <dbReference type="ARBA" id="ARBA00023136"/>
    </source>
</evidence>
<dbReference type="AlphaFoldDB" id="A0A9D2JG70"/>
<dbReference type="FunFam" id="1.10.8.60:FF:000001">
    <property type="entry name" value="ATP-dependent zinc metalloprotease FtsH"/>
    <property type="match status" value="1"/>
</dbReference>
<dbReference type="SUPFAM" id="SSF140990">
    <property type="entry name" value="FtsH protease domain-like"/>
    <property type="match status" value="1"/>
</dbReference>
<evidence type="ECO:0000259" key="17">
    <source>
        <dbReference type="SMART" id="SM00382"/>
    </source>
</evidence>
<evidence type="ECO:0000256" key="8">
    <source>
        <dbReference type="ARBA" id="ARBA00022801"/>
    </source>
</evidence>
<dbReference type="NCBIfam" id="TIGR01241">
    <property type="entry name" value="FtsH_fam"/>
    <property type="match status" value="1"/>
</dbReference>
<feature type="binding site" evidence="15">
    <location>
        <position position="436"/>
    </location>
    <ligand>
        <name>Zn(2+)</name>
        <dbReference type="ChEBI" id="CHEBI:29105"/>
        <note>catalytic</note>
    </ligand>
</feature>
<evidence type="ECO:0000256" key="6">
    <source>
        <dbReference type="ARBA" id="ARBA00022723"/>
    </source>
</evidence>
<evidence type="ECO:0000256" key="1">
    <source>
        <dbReference type="ARBA" id="ARBA00004370"/>
    </source>
</evidence>
<dbReference type="SUPFAM" id="SSF52540">
    <property type="entry name" value="P-loop containing nucleoside triphosphate hydrolases"/>
    <property type="match status" value="1"/>
</dbReference>
<dbReference type="GO" id="GO:0006508">
    <property type="term" value="P:proteolysis"/>
    <property type="evidence" value="ECO:0007669"/>
    <property type="project" value="UniProtKB-KW"/>
</dbReference>
<dbReference type="PANTHER" id="PTHR23076:SF97">
    <property type="entry name" value="ATP-DEPENDENT ZINC METALLOPROTEASE YME1L1"/>
    <property type="match status" value="1"/>
</dbReference>
<dbReference type="Proteomes" id="UP000824031">
    <property type="component" value="Unassembled WGS sequence"/>
</dbReference>
<dbReference type="GO" id="GO:0005886">
    <property type="term" value="C:plasma membrane"/>
    <property type="evidence" value="ECO:0007669"/>
    <property type="project" value="UniProtKB-SubCell"/>
</dbReference>
<keyword evidence="5 15" id="KW-0812">Transmembrane</keyword>
<feature type="transmembrane region" description="Helical" evidence="15">
    <location>
        <begin position="109"/>
        <end position="130"/>
    </location>
</feature>
<evidence type="ECO:0000256" key="7">
    <source>
        <dbReference type="ARBA" id="ARBA00022741"/>
    </source>
</evidence>
<keyword evidence="11 15" id="KW-1133">Transmembrane helix</keyword>
<dbReference type="InterPro" id="IPR041569">
    <property type="entry name" value="AAA_lid_3"/>
</dbReference>
<evidence type="ECO:0000256" key="16">
    <source>
        <dbReference type="RuleBase" id="RU003651"/>
    </source>
</evidence>
<feature type="binding site" evidence="15">
    <location>
        <position position="432"/>
    </location>
    <ligand>
        <name>Zn(2+)</name>
        <dbReference type="ChEBI" id="CHEBI:29105"/>
        <note>catalytic</note>
    </ligand>
</feature>
<dbReference type="InterPro" id="IPR027417">
    <property type="entry name" value="P-loop_NTPase"/>
</dbReference>
<comment type="similarity">
    <text evidence="2 15">In the C-terminal section; belongs to the peptidase M41 family.</text>
</comment>
<evidence type="ECO:0000313" key="19">
    <source>
        <dbReference type="Proteomes" id="UP000824031"/>
    </source>
</evidence>
<keyword evidence="9 15" id="KW-0862">Zinc</keyword>
<keyword evidence="13 15" id="KW-0472">Membrane</keyword>
<keyword evidence="7 15" id="KW-0547">Nucleotide-binding</keyword>
<evidence type="ECO:0000256" key="15">
    <source>
        <dbReference type="HAMAP-Rule" id="MF_01458"/>
    </source>
</evidence>
<keyword evidence="4 15" id="KW-0645">Protease</keyword>
<dbReference type="Gene3D" id="1.10.8.60">
    <property type="match status" value="1"/>
</dbReference>
<dbReference type="GO" id="GO:0004176">
    <property type="term" value="F:ATP-dependent peptidase activity"/>
    <property type="evidence" value="ECO:0007669"/>
    <property type="project" value="InterPro"/>
</dbReference>
<protein>
    <recommendedName>
        <fullName evidence="15">ATP-dependent zinc metalloprotease FtsH</fullName>
        <ecNumber evidence="15">3.4.24.-</ecNumber>
    </recommendedName>
</protein>
<dbReference type="EC" id="3.4.24.-" evidence="15"/>
<keyword evidence="3 15" id="KW-1003">Cell membrane</keyword>
<dbReference type="GO" id="GO:0008270">
    <property type="term" value="F:zinc ion binding"/>
    <property type="evidence" value="ECO:0007669"/>
    <property type="project" value="UniProtKB-UniRule"/>
</dbReference>
<dbReference type="Gene3D" id="3.30.720.210">
    <property type="match status" value="1"/>
</dbReference>
<evidence type="ECO:0000256" key="12">
    <source>
        <dbReference type="ARBA" id="ARBA00023049"/>
    </source>
</evidence>
<dbReference type="InterPro" id="IPR011546">
    <property type="entry name" value="Pept_M41_FtsH_extracell"/>
</dbReference>
<evidence type="ECO:0000256" key="14">
    <source>
        <dbReference type="ARBA" id="ARBA00061570"/>
    </source>
</evidence>
<dbReference type="InterPro" id="IPR003593">
    <property type="entry name" value="AAA+_ATPase"/>
</dbReference>
<dbReference type="Gene3D" id="3.40.50.300">
    <property type="entry name" value="P-loop containing nucleotide triphosphate hydrolases"/>
    <property type="match status" value="1"/>
</dbReference>